<dbReference type="PANTHER" id="PTHR11228">
    <property type="entry name" value="RADICAL SAM DOMAIN PROTEIN"/>
    <property type="match status" value="1"/>
</dbReference>
<dbReference type="RefSeq" id="WP_217945578.1">
    <property type="nucleotide sequence ID" value="NZ_JAHTGR010000019.1"/>
</dbReference>
<name>A0AA41L7T0_9BURK</name>
<protein>
    <submittedName>
        <fullName evidence="2">Organic radical activating enzyme</fullName>
    </submittedName>
</protein>
<evidence type="ECO:0000313" key="3">
    <source>
        <dbReference type="Proteomes" id="UP001155901"/>
    </source>
</evidence>
<accession>A0AA41L7T0</accession>
<dbReference type="InterPro" id="IPR050377">
    <property type="entry name" value="Radical_SAM_PqqE_MftC-like"/>
</dbReference>
<dbReference type="EMBL" id="JALJZU010000007">
    <property type="protein sequence ID" value="MCP2009897.1"/>
    <property type="molecule type" value="Genomic_DNA"/>
</dbReference>
<evidence type="ECO:0000313" key="2">
    <source>
        <dbReference type="EMBL" id="MCP2009897.1"/>
    </source>
</evidence>
<evidence type="ECO:0000313" key="1">
    <source>
        <dbReference type="EMBL" id="MBV6324657.1"/>
    </source>
</evidence>
<proteinExistence type="predicted"/>
<organism evidence="1 3">
    <name type="scientific">Duganella violaceipulchra</name>
    <dbReference type="NCBI Taxonomy" id="2849652"/>
    <lineage>
        <taxon>Bacteria</taxon>
        <taxon>Pseudomonadati</taxon>
        <taxon>Pseudomonadota</taxon>
        <taxon>Betaproteobacteria</taxon>
        <taxon>Burkholderiales</taxon>
        <taxon>Oxalobacteraceae</taxon>
        <taxon>Telluria group</taxon>
        <taxon>Duganella</taxon>
    </lineage>
</organism>
<dbReference type="PANTHER" id="PTHR11228:SF34">
    <property type="entry name" value="TUNGSTEN-CONTAINING ALDEHYDE FERREDOXIN OXIDOREDUCTASE COFACTOR MODIFYING PROTEIN"/>
    <property type="match status" value="1"/>
</dbReference>
<dbReference type="Proteomes" id="UP001162889">
    <property type="component" value="Unassembled WGS sequence"/>
</dbReference>
<reference evidence="2" key="2">
    <citation type="submission" date="2022-03" db="EMBL/GenBank/DDBJ databases">
        <title>Genome Encyclopedia of Bacteria and Archaea VI: Functional Genomics of Type Strains.</title>
        <authorList>
            <person name="Whitman W."/>
        </authorList>
    </citation>
    <scope>NUCLEOTIDE SEQUENCE</scope>
    <source>
        <strain evidence="2">HSC-15S17</strain>
    </source>
</reference>
<evidence type="ECO:0000313" key="4">
    <source>
        <dbReference type="Proteomes" id="UP001162889"/>
    </source>
</evidence>
<keyword evidence="4" id="KW-1185">Reference proteome</keyword>
<sequence length="358" mass="39758">MSPADSEAPLLRRRAHTLSIMPTFTCPAECADCGTLSSPRERNRLALAPILAAIDEARQLRFSNVVFTGGEATLEWKTLLQGIRHAADHGLPVRLVTNAHWATSLETAREKIAALIDAGLSEINYSTGDEHVRFVPLERVVLATVAACERRFRTHVMMELKQDRHITPKMLTEHPLVAALQPDQFAALTVLSSPWMPLHHETIYRYPDGVACDVQAAAIRGGCSSVLKTYTLQADGRVGSCCGLGLRVIPELNVADTGQPGFLRRAIVESEEDFLKLWIHHQGPAKVVAWAATHNPDIKWEGLYAHQCQMCQRLYHDDAVRKVIEEHWQEMIAEVLQAAWLDDVHIPDSLGRLNAEAA</sequence>
<dbReference type="AlphaFoldDB" id="A0AA41L7T0"/>
<dbReference type="EMBL" id="JAHTGR010000019">
    <property type="protein sequence ID" value="MBV6324657.1"/>
    <property type="molecule type" value="Genomic_DNA"/>
</dbReference>
<gene>
    <name evidence="1" type="ORF">KVP70_27385</name>
    <name evidence="2" type="ORF">L1274_003629</name>
</gene>
<dbReference type="Proteomes" id="UP001155901">
    <property type="component" value="Unassembled WGS sequence"/>
</dbReference>
<reference evidence="1" key="1">
    <citation type="submission" date="2021-07" db="EMBL/GenBank/DDBJ databases">
        <title>Characterization of violacein-producing bacteria and related species.</title>
        <authorList>
            <person name="Wilson H.S."/>
            <person name="De Leon M.E."/>
        </authorList>
    </citation>
    <scope>NUCLEOTIDE SEQUENCE</scope>
    <source>
        <strain evidence="1">HSC-15S17</strain>
    </source>
</reference>
<dbReference type="CDD" id="cd01335">
    <property type="entry name" value="Radical_SAM"/>
    <property type="match status" value="1"/>
</dbReference>
<comment type="caution">
    <text evidence="1">The sequence shown here is derived from an EMBL/GenBank/DDBJ whole genome shotgun (WGS) entry which is preliminary data.</text>
</comment>